<protein>
    <submittedName>
        <fullName evidence="2">Uncharacterized protein</fullName>
    </submittedName>
</protein>
<reference evidence="2" key="1">
    <citation type="submission" date="2018-11" db="EMBL/GenBank/DDBJ databases">
        <authorList>
            <consortium name="Pathogen Informatics"/>
        </authorList>
    </citation>
    <scope>NUCLEOTIDE SEQUENCE</scope>
</reference>
<sequence length="59" mass="6337">MAPTGLPPANWLRQWPDSQTYQSQTPIDPNPNAAALLQQSGPVGPGYHISMMPNGPQNP</sequence>
<evidence type="ECO:0000313" key="3">
    <source>
        <dbReference type="Proteomes" id="UP000784294"/>
    </source>
</evidence>
<dbReference type="AlphaFoldDB" id="A0A3S4ZQ92"/>
<organism evidence="2 3">
    <name type="scientific">Protopolystoma xenopodis</name>
    <dbReference type="NCBI Taxonomy" id="117903"/>
    <lineage>
        <taxon>Eukaryota</taxon>
        <taxon>Metazoa</taxon>
        <taxon>Spiralia</taxon>
        <taxon>Lophotrochozoa</taxon>
        <taxon>Platyhelminthes</taxon>
        <taxon>Monogenea</taxon>
        <taxon>Polyopisthocotylea</taxon>
        <taxon>Polystomatidea</taxon>
        <taxon>Polystomatidae</taxon>
        <taxon>Protopolystoma</taxon>
    </lineage>
</organism>
<dbReference type="Proteomes" id="UP000784294">
    <property type="component" value="Unassembled WGS sequence"/>
</dbReference>
<keyword evidence="3" id="KW-1185">Reference proteome</keyword>
<comment type="caution">
    <text evidence="2">The sequence shown here is derived from an EMBL/GenBank/DDBJ whole genome shotgun (WGS) entry which is preliminary data.</text>
</comment>
<evidence type="ECO:0000313" key="2">
    <source>
        <dbReference type="EMBL" id="VEL09240.1"/>
    </source>
</evidence>
<accession>A0A3S4ZQ92</accession>
<name>A0A3S4ZQ92_9PLAT</name>
<evidence type="ECO:0000256" key="1">
    <source>
        <dbReference type="SAM" id="MobiDB-lite"/>
    </source>
</evidence>
<proteinExistence type="predicted"/>
<gene>
    <name evidence="2" type="ORF">PXEA_LOCUS2680</name>
</gene>
<feature type="region of interest" description="Disordered" evidence="1">
    <location>
        <begin position="1"/>
        <end position="59"/>
    </location>
</feature>
<feature type="compositionally biased region" description="Polar residues" evidence="1">
    <location>
        <begin position="16"/>
        <end position="27"/>
    </location>
</feature>
<dbReference type="EMBL" id="CAAALY010005834">
    <property type="protein sequence ID" value="VEL09240.1"/>
    <property type="molecule type" value="Genomic_DNA"/>
</dbReference>